<dbReference type="AlphaFoldDB" id="A0A166FQ28"/>
<sequence>MRGARVTKATDAMNTTTLNADYVKPEIISQTPPHPQDAVLEIKYSTCKNHDLNSQAPKFRVHNLCAGRLEQPNKVIHIIDPYLNLAHRVELNRMMLHAAQIIDDDLKNTELDERDLKVIWYGDGKRNVKEFWSKRFLKHGNFSTGINGEVMVDYASKIYEFGETVVTGNAEEYCLGEFLEKNGFQVGKYHQVEDLHPVLKEYFEVDVYPTFVAQGTHPFLHEVGVLYSKDKGEKLNHPMAKLVPKGSFLMRRI</sequence>
<protein>
    <submittedName>
        <fullName evidence="1">Uncharacterized protein</fullName>
    </submittedName>
</protein>
<dbReference type="Gene3D" id="3.90.730.10">
    <property type="entry name" value="Ribonuclease T2-like"/>
    <property type="match status" value="1"/>
</dbReference>
<proteinExistence type="predicted"/>
<comment type="caution">
    <text evidence="1">The sequence shown here is derived from an EMBL/GenBank/DDBJ whole genome shotgun (WGS) entry which is preliminary data.</text>
</comment>
<dbReference type="GO" id="GO:0003723">
    <property type="term" value="F:RNA binding"/>
    <property type="evidence" value="ECO:0007669"/>
    <property type="project" value="InterPro"/>
</dbReference>
<dbReference type="InterPro" id="IPR036430">
    <property type="entry name" value="RNase_T2-like_sf"/>
</dbReference>
<dbReference type="EMBL" id="LNRQ01000001">
    <property type="protein sequence ID" value="KZN08047.1"/>
    <property type="molecule type" value="Genomic_DNA"/>
</dbReference>
<name>A0A166FQ28_DAUCS</name>
<reference evidence="1" key="1">
    <citation type="journal article" date="2016" name="Nat. Genet.">
        <title>A high-quality carrot genome assembly provides new insights into carotenoid accumulation and asterid genome evolution.</title>
        <authorList>
            <person name="Iorizzo M."/>
            <person name="Ellison S."/>
            <person name="Senalik D."/>
            <person name="Zeng P."/>
            <person name="Satapoomin P."/>
            <person name="Huang J."/>
            <person name="Bowman M."/>
            <person name="Iovene M."/>
            <person name="Sanseverino W."/>
            <person name="Cavagnaro P."/>
            <person name="Yildiz M."/>
            <person name="Macko-Podgorni A."/>
            <person name="Moranska E."/>
            <person name="Grzebelus E."/>
            <person name="Grzebelus D."/>
            <person name="Ashrafi H."/>
            <person name="Zheng Z."/>
            <person name="Cheng S."/>
            <person name="Spooner D."/>
            <person name="Van Deynze A."/>
            <person name="Simon P."/>
        </authorList>
    </citation>
    <scope>NUCLEOTIDE SEQUENCE [LARGE SCALE GENOMIC DNA]</scope>
    <source>
        <tissue evidence="1">Leaf</tissue>
    </source>
</reference>
<evidence type="ECO:0000313" key="1">
    <source>
        <dbReference type="EMBL" id="KZN08047.1"/>
    </source>
</evidence>
<accession>A0A166FQ28</accession>
<dbReference type="GO" id="GO:0033897">
    <property type="term" value="F:ribonuclease T2 activity"/>
    <property type="evidence" value="ECO:0007669"/>
    <property type="project" value="InterPro"/>
</dbReference>
<organism evidence="1">
    <name type="scientific">Daucus carota subsp. sativus</name>
    <name type="common">Carrot</name>
    <dbReference type="NCBI Taxonomy" id="79200"/>
    <lineage>
        <taxon>Eukaryota</taxon>
        <taxon>Viridiplantae</taxon>
        <taxon>Streptophyta</taxon>
        <taxon>Embryophyta</taxon>
        <taxon>Tracheophyta</taxon>
        <taxon>Spermatophyta</taxon>
        <taxon>Magnoliopsida</taxon>
        <taxon>eudicotyledons</taxon>
        <taxon>Gunneridae</taxon>
        <taxon>Pentapetalae</taxon>
        <taxon>asterids</taxon>
        <taxon>campanulids</taxon>
        <taxon>Apiales</taxon>
        <taxon>Apiaceae</taxon>
        <taxon>Apioideae</taxon>
        <taxon>Scandiceae</taxon>
        <taxon>Daucinae</taxon>
        <taxon>Daucus</taxon>
        <taxon>Daucus sect. Daucus</taxon>
    </lineage>
</organism>
<dbReference type="SUPFAM" id="SSF55895">
    <property type="entry name" value="Ribonuclease Rh-like"/>
    <property type="match status" value="1"/>
</dbReference>
<dbReference type="Gramene" id="KZN08047">
    <property type="protein sequence ID" value="KZN08047"/>
    <property type="gene ID" value="DCAR_000716"/>
</dbReference>
<gene>
    <name evidence="1" type="ORF">DCAR_000716</name>
</gene>